<dbReference type="EMBL" id="FQZV01000036">
    <property type="protein sequence ID" value="SHJ70472.1"/>
    <property type="molecule type" value="Genomic_DNA"/>
</dbReference>
<dbReference type="GO" id="GO:0016020">
    <property type="term" value="C:membrane"/>
    <property type="evidence" value="ECO:0007669"/>
    <property type="project" value="UniProtKB-SubCell"/>
</dbReference>
<dbReference type="Pfam" id="PF04011">
    <property type="entry name" value="LemA"/>
    <property type="match status" value="1"/>
</dbReference>
<evidence type="ECO:0000313" key="6">
    <source>
        <dbReference type="EMBL" id="SHJ70472.1"/>
    </source>
</evidence>
<evidence type="ECO:0000256" key="4">
    <source>
        <dbReference type="ARBA" id="ARBA00022989"/>
    </source>
</evidence>
<comment type="similarity">
    <text evidence="2">Belongs to the LemA family.</text>
</comment>
<dbReference type="AlphaFoldDB" id="A0A1M6LGZ2"/>
<dbReference type="PANTHER" id="PTHR34478">
    <property type="entry name" value="PROTEIN LEMA"/>
    <property type="match status" value="1"/>
</dbReference>
<name>A0A1M6LGZ2_9FIRM</name>
<reference evidence="7" key="1">
    <citation type="submission" date="2016-11" db="EMBL/GenBank/DDBJ databases">
        <authorList>
            <person name="Varghese N."/>
            <person name="Submissions S."/>
        </authorList>
    </citation>
    <scope>NUCLEOTIDE SEQUENCE [LARGE SCALE GENOMIC DNA]</scope>
    <source>
        <strain evidence="7">DSM 17957</strain>
    </source>
</reference>
<evidence type="ECO:0000256" key="2">
    <source>
        <dbReference type="ARBA" id="ARBA00008854"/>
    </source>
</evidence>
<gene>
    <name evidence="6" type="ORF">SAMN02745975_02679</name>
</gene>
<proteinExistence type="inferred from homology"/>
<evidence type="ECO:0000256" key="5">
    <source>
        <dbReference type="ARBA" id="ARBA00023136"/>
    </source>
</evidence>
<evidence type="ECO:0000256" key="3">
    <source>
        <dbReference type="ARBA" id="ARBA00022692"/>
    </source>
</evidence>
<dbReference type="Gene3D" id="1.20.1440.20">
    <property type="entry name" value="LemA-like domain"/>
    <property type="match status" value="1"/>
</dbReference>
<evidence type="ECO:0000313" key="7">
    <source>
        <dbReference type="Proteomes" id="UP000184536"/>
    </source>
</evidence>
<dbReference type="PANTHER" id="PTHR34478:SF2">
    <property type="entry name" value="MEMBRANE PROTEIN"/>
    <property type="match status" value="1"/>
</dbReference>
<dbReference type="Proteomes" id="UP000184536">
    <property type="component" value="Unassembled WGS sequence"/>
</dbReference>
<accession>A0A1M6LGZ2</accession>
<keyword evidence="5" id="KW-0472">Membrane</keyword>
<evidence type="ECO:0000256" key="1">
    <source>
        <dbReference type="ARBA" id="ARBA00004167"/>
    </source>
</evidence>
<comment type="subcellular location">
    <subcellularLocation>
        <location evidence="1">Membrane</location>
        <topology evidence="1">Single-pass membrane protein</topology>
    </subcellularLocation>
</comment>
<sequence length="189" mass="20928">MKGTLKVIIAVVAILLVLGGLFGSTYNTLVARSEQVDAQWAVVESSLQRRFDLIPNLVETVKGAMAQEQEVFGRIADARARMAGATTVDERVAASNALEGALGRLLVVMENYPQLRSAENVTRLMDELAGTENRINVERNRYNEAVRGYNQTIRTFPRNLFAGMMGFEPRRYFEAAEGAQQAPQVNFSN</sequence>
<protein>
    <submittedName>
        <fullName evidence="6">LemA protein</fullName>
    </submittedName>
</protein>
<keyword evidence="3" id="KW-0812">Transmembrane</keyword>
<dbReference type="RefSeq" id="WP_110941766.1">
    <property type="nucleotide sequence ID" value="NZ_FQZV01000036.1"/>
</dbReference>
<dbReference type="InterPro" id="IPR023353">
    <property type="entry name" value="LemA-like_dom_sf"/>
</dbReference>
<keyword evidence="7" id="KW-1185">Reference proteome</keyword>
<organism evidence="6 7">
    <name type="scientific">Geosporobacter subterraneus DSM 17957</name>
    <dbReference type="NCBI Taxonomy" id="1121919"/>
    <lineage>
        <taxon>Bacteria</taxon>
        <taxon>Bacillati</taxon>
        <taxon>Bacillota</taxon>
        <taxon>Clostridia</taxon>
        <taxon>Peptostreptococcales</taxon>
        <taxon>Thermotaleaceae</taxon>
        <taxon>Geosporobacter</taxon>
    </lineage>
</organism>
<dbReference type="OrthoDB" id="9804152at2"/>
<dbReference type="InterPro" id="IPR007156">
    <property type="entry name" value="MamQ_LemA"/>
</dbReference>
<dbReference type="STRING" id="1121919.SAMN02745975_02679"/>
<dbReference type="SUPFAM" id="SSF140478">
    <property type="entry name" value="LemA-like"/>
    <property type="match status" value="1"/>
</dbReference>
<keyword evidence="4" id="KW-1133">Transmembrane helix</keyword>